<name>A0A0C5LCX2_AHSV</name>
<dbReference type="EMBL" id="KP033470">
    <property type="protein sequence ID" value="AJP76877.1"/>
    <property type="molecule type" value="Genomic_RNA"/>
</dbReference>
<dbReference type="Pfam" id="PF01718">
    <property type="entry name" value="Orbi_NS1"/>
    <property type="match status" value="1"/>
</dbReference>
<dbReference type="Proteomes" id="UP000100352">
    <property type="component" value="Genome"/>
</dbReference>
<evidence type="ECO:0000313" key="2">
    <source>
        <dbReference type="EMBL" id="AJP76877.1"/>
    </source>
</evidence>
<evidence type="ECO:0000256" key="1">
    <source>
        <dbReference type="ARBA" id="ARBA00014071"/>
    </source>
</evidence>
<reference evidence="2 3" key="1">
    <citation type="journal article" date="2015" name="Genome Announc.">
        <title>Consensus Sequence of 27 African Horse Sickness Virus Genomes from Viruses Collected over a 76-Year Period (1933 to 2009).</title>
        <authorList>
            <person name="Potgieter A.C."/>
            <person name="Wright I.M."/>
            <person name="van Dijk A.A."/>
        </authorList>
    </citation>
    <scope>NUCLEOTIDE SEQUENCE [LARGE SCALE GENOMIC DNA]</scope>
    <source>
        <strain evidence="2">HS 145/09</strain>
    </source>
</reference>
<protein>
    <recommendedName>
        <fullName evidence="1">Non-structural protein NS1</fullName>
    </recommendedName>
</protein>
<sequence>MDRFLTYFQVRGERANAVRLFGEISEQIDCSHLKRDCFVNGICARQHFKECCNIATDNGSRTNADKLVALALRALLDRQTIWTCVIKNADYVSQYADEQMEEEVNKLYDVYLQSGTREEFEGFRQRNRPSRVVMDDSCSMLSYFYIPMNQGNPAPVAKLSRWGQFGICYYDRTNVDGLIPYDEIGLAQAIDGLKDLIEGRLPVCPYTGANGRINAVLHLPLEMEVIMAVQENATQLMRRAAQDFKFITHAGWKLYPRLLRQRFAIEDATEGVIHHVMLGHLRYYDEDTSIVKYRFLNDGSLDWRTWTIPLHLMRTARLGHLQPESILVFMHKKLTCQVCFMVDLAMLDMIPVVDSKIAELTGGTDVFYTRAYVHADNHKVPNVRDLMMNEVFRKIDDHWVIQKCHTTKEAITVTAIQIQRSIRGDGQWDTPMFHQSMALLTRLIVYWLTDVTERSAIFRLTCFAIFGCKPTARGRYIDWDDLGTFMKNVLDGRDLTVLEDETCFISMMRMAMLHVQRSKVVCATVLEAPLEIQQVGQIVEVPFDFMHN</sequence>
<accession>A0A0C5LCX2</accession>
<organism evidence="2 3">
    <name type="scientific">African horse sickness virus</name>
    <name type="common">AHSV</name>
    <name type="synonym">Orbivirus alphaequi</name>
    <dbReference type="NCBI Taxonomy" id="40050"/>
    <lineage>
        <taxon>Viruses</taxon>
        <taxon>Riboviria</taxon>
        <taxon>Orthornavirae</taxon>
        <taxon>Duplornaviricota</taxon>
        <taxon>Resentoviricetes</taxon>
        <taxon>Reovirales</taxon>
        <taxon>Sedoreoviridae</taxon>
        <taxon>Orbivirus</taxon>
    </lineage>
</organism>
<proteinExistence type="predicted"/>
<evidence type="ECO:0000313" key="3">
    <source>
        <dbReference type="Proteomes" id="UP000100352"/>
    </source>
</evidence>
<dbReference type="InterPro" id="IPR002630">
    <property type="entry name" value="Orbi_NS1"/>
</dbReference>